<dbReference type="SUPFAM" id="SSF50156">
    <property type="entry name" value="PDZ domain-like"/>
    <property type="match status" value="1"/>
</dbReference>
<feature type="domain" description="PDZ" evidence="2">
    <location>
        <begin position="287"/>
        <end position="329"/>
    </location>
</feature>
<gene>
    <name evidence="4" type="ORF">PHPALM_811</name>
</gene>
<evidence type="ECO:0000313" key="4">
    <source>
        <dbReference type="EMBL" id="POM81249.1"/>
    </source>
</evidence>
<dbReference type="InterPro" id="IPR001478">
    <property type="entry name" value="PDZ"/>
</dbReference>
<sequence>MLTVRSLVRAIFDERPTPPPPQRKLRDGYRDVSDPESEPPYEPKRFEGEYNVCFRRKPLGVGLVPSSQLYGSWEVSSVQETEAADDRDKANIAKGDVLIAINFSCRKAQLTRARLAAYLRQCSCPIVMTLRNPEVYGSFDSRAMSTAMYPASIDYHQHDFPFQVVARASSMQWRRSLEHDLALNAKSAKKEKSRRLAQALVNKDINTIHEGPPAGVAGALEVREIDSAVIVSGVDGEGKEVVGPTLSELGEFDVTFNETPLHLALAPSTRLYGSVEVYDPKQHAPIVQVGDVIMAVNGYSSMSRLSSDDVIDAIAELHPPVTLRFRRPVAYRNYLTTFFQTKRKELSSQSIARAMFPPTPEYKKKIPNKAPEKTNQTGALVSQSFIEPETASLSPKKAAASDNQNEERAREFKAFAAKIGALDQFKLWAGGESPTGGRPLAGHQSAFLTEKHMQFLWKHLPNYLTCNQMELIFTTRVHGWSFLSFYDKLENKGPTIMVVQDEH</sequence>
<dbReference type="PROSITE" id="PS51886">
    <property type="entry name" value="TLDC"/>
    <property type="match status" value="1"/>
</dbReference>
<reference evidence="4 5" key="1">
    <citation type="journal article" date="2017" name="Genome Biol. Evol.">
        <title>Phytophthora megakarya and P. palmivora, closely related causal agents of cacao black pod rot, underwent increases in genome sizes and gene numbers by different mechanisms.</title>
        <authorList>
            <person name="Ali S.S."/>
            <person name="Shao J."/>
            <person name="Lary D.J."/>
            <person name="Kronmiller B."/>
            <person name="Shen D."/>
            <person name="Strem M.D."/>
            <person name="Amoako-Attah I."/>
            <person name="Akrofi A.Y."/>
            <person name="Begoude B.A."/>
            <person name="Ten Hoopen G.M."/>
            <person name="Coulibaly K."/>
            <person name="Kebe B.I."/>
            <person name="Melnick R.L."/>
            <person name="Guiltinan M.J."/>
            <person name="Tyler B.M."/>
            <person name="Meinhardt L.W."/>
            <person name="Bailey B.A."/>
        </authorList>
    </citation>
    <scope>NUCLEOTIDE SEQUENCE [LARGE SCALE GENOMIC DNA]</scope>
    <source>
        <strain evidence="5">sbr112.9</strain>
    </source>
</reference>
<feature type="region of interest" description="Disordered" evidence="1">
    <location>
        <begin position="12"/>
        <end position="44"/>
    </location>
</feature>
<evidence type="ECO:0000259" key="3">
    <source>
        <dbReference type="PROSITE" id="PS51886"/>
    </source>
</evidence>
<feature type="non-terminal residue" evidence="4">
    <location>
        <position position="503"/>
    </location>
</feature>
<keyword evidence="5" id="KW-1185">Reference proteome</keyword>
<evidence type="ECO:0000313" key="5">
    <source>
        <dbReference type="Proteomes" id="UP000237271"/>
    </source>
</evidence>
<dbReference type="EMBL" id="NCKW01000127">
    <property type="protein sequence ID" value="POM81249.1"/>
    <property type="molecule type" value="Genomic_DNA"/>
</dbReference>
<dbReference type="Proteomes" id="UP000237271">
    <property type="component" value="Unassembled WGS sequence"/>
</dbReference>
<accession>A0A2P4YTX7</accession>
<evidence type="ECO:0000256" key="1">
    <source>
        <dbReference type="SAM" id="MobiDB-lite"/>
    </source>
</evidence>
<dbReference type="OrthoDB" id="26679at2759"/>
<feature type="compositionally biased region" description="Basic and acidic residues" evidence="1">
    <location>
        <begin position="24"/>
        <end position="33"/>
    </location>
</feature>
<dbReference type="InterPro" id="IPR036034">
    <property type="entry name" value="PDZ_sf"/>
</dbReference>
<dbReference type="PANTHER" id="PTHR23354:SF122">
    <property type="entry name" value="GTPASE-ACTIVATING PROTEIN SKYWALKER"/>
    <property type="match status" value="1"/>
</dbReference>
<feature type="domain" description="TLDc" evidence="3">
    <location>
        <begin position="446"/>
        <end position="503"/>
    </location>
</feature>
<dbReference type="AlphaFoldDB" id="A0A2P4YTX7"/>
<comment type="caution">
    <text evidence="4">The sequence shown here is derived from an EMBL/GenBank/DDBJ whole genome shotgun (WGS) entry which is preliminary data.</text>
</comment>
<dbReference type="Pfam" id="PF07534">
    <property type="entry name" value="TLD"/>
    <property type="match status" value="1"/>
</dbReference>
<proteinExistence type="predicted"/>
<dbReference type="PANTHER" id="PTHR23354">
    <property type="entry name" value="NUCLEOLAR PROTEIN 7/ESTROGEN RECEPTOR COACTIVATOR-RELATED"/>
    <property type="match status" value="1"/>
</dbReference>
<evidence type="ECO:0000259" key="2">
    <source>
        <dbReference type="PROSITE" id="PS50106"/>
    </source>
</evidence>
<dbReference type="InterPro" id="IPR006571">
    <property type="entry name" value="TLDc_dom"/>
</dbReference>
<organism evidence="4 5">
    <name type="scientific">Phytophthora palmivora</name>
    <dbReference type="NCBI Taxonomy" id="4796"/>
    <lineage>
        <taxon>Eukaryota</taxon>
        <taxon>Sar</taxon>
        <taxon>Stramenopiles</taxon>
        <taxon>Oomycota</taxon>
        <taxon>Peronosporomycetes</taxon>
        <taxon>Peronosporales</taxon>
        <taxon>Peronosporaceae</taxon>
        <taxon>Phytophthora</taxon>
    </lineage>
</organism>
<name>A0A2P4YTX7_9STRA</name>
<protein>
    <recommendedName>
        <fullName evidence="6">PDZ domain-containing protein</fullName>
    </recommendedName>
</protein>
<evidence type="ECO:0008006" key="6">
    <source>
        <dbReference type="Google" id="ProtNLM"/>
    </source>
</evidence>
<dbReference type="PROSITE" id="PS50106">
    <property type="entry name" value="PDZ"/>
    <property type="match status" value="1"/>
</dbReference>